<keyword evidence="5" id="KW-1185">Reference proteome</keyword>
<evidence type="ECO:0000256" key="3">
    <source>
        <dbReference type="SAM" id="Phobius"/>
    </source>
</evidence>
<keyword evidence="3" id="KW-0472">Membrane</keyword>
<evidence type="ECO:0000256" key="1">
    <source>
        <dbReference type="ARBA" id="ARBA00017902"/>
    </source>
</evidence>
<evidence type="ECO:0000313" key="5">
    <source>
        <dbReference type="Proteomes" id="UP001233999"/>
    </source>
</evidence>
<keyword evidence="3" id="KW-1133">Transmembrane helix</keyword>
<evidence type="ECO:0000313" key="4">
    <source>
        <dbReference type="EMBL" id="KAJ9592273.1"/>
    </source>
</evidence>
<comment type="caution">
    <text evidence="4">The sequence shown here is derived from an EMBL/GenBank/DDBJ whole genome shotgun (WGS) entry which is preliminary data.</text>
</comment>
<feature type="compositionally biased region" description="Basic and acidic residues" evidence="2">
    <location>
        <begin position="82"/>
        <end position="91"/>
    </location>
</feature>
<reference evidence="4" key="1">
    <citation type="journal article" date="2023" name="IScience">
        <title>Live-bearing cockroach genome reveals convergent evolutionary mechanisms linked to viviparity in insects and beyond.</title>
        <authorList>
            <person name="Fouks B."/>
            <person name="Harrison M.C."/>
            <person name="Mikhailova A.A."/>
            <person name="Marchal E."/>
            <person name="English S."/>
            <person name="Carruthers M."/>
            <person name="Jennings E.C."/>
            <person name="Chiamaka E.L."/>
            <person name="Frigard R.A."/>
            <person name="Pippel M."/>
            <person name="Attardo G.M."/>
            <person name="Benoit J.B."/>
            <person name="Bornberg-Bauer E."/>
            <person name="Tobe S.S."/>
        </authorList>
    </citation>
    <scope>NUCLEOTIDE SEQUENCE</scope>
    <source>
        <strain evidence="4">Stay&amp;Tobe</strain>
    </source>
</reference>
<reference evidence="4" key="2">
    <citation type="submission" date="2023-05" db="EMBL/GenBank/DDBJ databases">
        <authorList>
            <person name="Fouks B."/>
        </authorList>
    </citation>
    <scope>NUCLEOTIDE SEQUENCE</scope>
    <source>
        <strain evidence="4">Stay&amp;Tobe</strain>
        <tissue evidence="4">Testes</tissue>
    </source>
</reference>
<dbReference type="PANTHER" id="PTHR31019:SF1">
    <property type="entry name" value="SMALL INTEGRAL MEMBRANE PROTEIN 14"/>
    <property type="match status" value="1"/>
</dbReference>
<dbReference type="GO" id="GO:0005783">
    <property type="term" value="C:endoplasmic reticulum"/>
    <property type="evidence" value="ECO:0007669"/>
    <property type="project" value="TreeGrafter"/>
</dbReference>
<evidence type="ECO:0000256" key="2">
    <source>
        <dbReference type="SAM" id="MobiDB-lite"/>
    </source>
</evidence>
<protein>
    <recommendedName>
        <fullName evidence="1">Small integral membrane protein 14</fullName>
    </recommendedName>
</protein>
<keyword evidence="3" id="KW-0812">Transmembrane</keyword>
<dbReference type="AlphaFoldDB" id="A0AAD8EJ87"/>
<feature type="transmembrane region" description="Helical" evidence="3">
    <location>
        <begin position="55"/>
        <end position="73"/>
    </location>
</feature>
<sequence length="105" mass="11894">MGDDGFDPCECIWSHEMAMRRLLSLLRQSQAYCTDTECFEELPGNLPSPRGIENSFFIMALCWIAFALILFFMRPNSLQARDDVKPRDNEFGPRGTPPAPPPALN</sequence>
<proteinExistence type="predicted"/>
<gene>
    <name evidence="4" type="ORF">L9F63_001169</name>
</gene>
<dbReference type="EMBL" id="JASPKZ010003842">
    <property type="protein sequence ID" value="KAJ9592273.1"/>
    <property type="molecule type" value="Genomic_DNA"/>
</dbReference>
<accession>A0AAD8EJ87</accession>
<dbReference type="InterPro" id="IPR020309">
    <property type="entry name" value="Smim-14"/>
</dbReference>
<dbReference type="Proteomes" id="UP001233999">
    <property type="component" value="Unassembled WGS sequence"/>
</dbReference>
<feature type="compositionally biased region" description="Pro residues" evidence="2">
    <location>
        <begin position="95"/>
        <end position="105"/>
    </location>
</feature>
<organism evidence="4 5">
    <name type="scientific">Diploptera punctata</name>
    <name type="common">Pacific beetle cockroach</name>
    <dbReference type="NCBI Taxonomy" id="6984"/>
    <lineage>
        <taxon>Eukaryota</taxon>
        <taxon>Metazoa</taxon>
        <taxon>Ecdysozoa</taxon>
        <taxon>Arthropoda</taxon>
        <taxon>Hexapoda</taxon>
        <taxon>Insecta</taxon>
        <taxon>Pterygota</taxon>
        <taxon>Neoptera</taxon>
        <taxon>Polyneoptera</taxon>
        <taxon>Dictyoptera</taxon>
        <taxon>Blattodea</taxon>
        <taxon>Blaberoidea</taxon>
        <taxon>Blaberidae</taxon>
        <taxon>Diplopterinae</taxon>
        <taxon>Diploptera</taxon>
    </lineage>
</organism>
<dbReference type="Pfam" id="PF11027">
    <property type="entry name" value="DUF2615"/>
    <property type="match status" value="1"/>
</dbReference>
<dbReference type="PANTHER" id="PTHR31019">
    <property type="entry name" value="SMALL INTEGRAL MEMBRANE PROTEIN 14"/>
    <property type="match status" value="1"/>
</dbReference>
<feature type="region of interest" description="Disordered" evidence="2">
    <location>
        <begin position="82"/>
        <end position="105"/>
    </location>
</feature>
<name>A0AAD8EJ87_DIPPU</name>